<protein>
    <submittedName>
        <fullName evidence="2">Uncharacterized protein</fullName>
    </submittedName>
</protein>
<dbReference type="KEGG" id="glz:GLAREA_04916"/>
<dbReference type="RefSeq" id="XP_008085484.1">
    <property type="nucleotide sequence ID" value="XM_008087293.1"/>
</dbReference>
<accession>S3CR23</accession>
<evidence type="ECO:0000256" key="1">
    <source>
        <dbReference type="SAM" id="MobiDB-lite"/>
    </source>
</evidence>
<dbReference type="EMBL" id="KE145369">
    <property type="protein sequence ID" value="EPE28125.1"/>
    <property type="molecule type" value="Genomic_DNA"/>
</dbReference>
<name>S3CR23_GLAL2</name>
<organism evidence="2 3">
    <name type="scientific">Glarea lozoyensis (strain ATCC 20868 / MF5171)</name>
    <dbReference type="NCBI Taxonomy" id="1116229"/>
    <lineage>
        <taxon>Eukaryota</taxon>
        <taxon>Fungi</taxon>
        <taxon>Dikarya</taxon>
        <taxon>Ascomycota</taxon>
        <taxon>Pezizomycotina</taxon>
        <taxon>Leotiomycetes</taxon>
        <taxon>Helotiales</taxon>
        <taxon>Helotiaceae</taxon>
        <taxon>Glarea</taxon>
    </lineage>
</organism>
<feature type="region of interest" description="Disordered" evidence="1">
    <location>
        <begin position="80"/>
        <end position="109"/>
    </location>
</feature>
<dbReference type="AlphaFoldDB" id="S3CR23"/>
<evidence type="ECO:0000313" key="2">
    <source>
        <dbReference type="EMBL" id="EPE28125.1"/>
    </source>
</evidence>
<evidence type="ECO:0000313" key="3">
    <source>
        <dbReference type="Proteomes" id="UP000016922"/>
    </source>
</evidence>
<feature type="region of interest" description="Disordered" evidence="1">
    <location>
        <begin position="399"/>
        <end position="423"/>
    </location>
</feature>
<proteinExistence type="predicted"/>
<gene>
    <name evidence="2" type="ORF">GLAREA_04916</name>
</gene>
<reference evidence="2 3" key="1">
    <citation type="journal article" date="2013" name="BMC Genomics">
        <title>Genomics-driven discovery of the pneumocandin biosynthetic gene cluster in the fungus Glarea lozoyensis.</title>
        <authorList>
            <person name="Chen L."/>
            <person name="Yue Q."/>
            <person name="Zhang X."/>
            <person name="Xiang M."/>
            <person name="Wang C."/>
            <person name="Li S."/>
            <person name="Che Y."/>
            <person name="Ortiz-Lopez F.J."/>
            <person name="Bills G.F."/>
            <person name="Liu X."/>
            <person name="An Z."/>
        </authorList>
    </citation>
    <scope>NUCLEOTIDE SEQUENCE [LARGE SCALE GENOMIC DNA]</scope>
    <source>
        <strain evidence="3">ATCC 20868 / MF5171</strain>
    </source>
</reference>
<feature type="compositionally biased region" description="Polar residues" evidence="1">
    <location>
        <begin position="402"/>
        <end position="423"/>
    </location>
</feature>
<dbReference type="Proteomes" id="UP000016922">
    <property type="component" value="Unassembled WGS sequence"/>
</dbReference>
<keyword evidence="3" id="KW-1185">Reference proteome</keyword>
<feature type="compositionally biased region" description="Basic and acidic residues" evidence="1">
    <location>
        <begin position="261"/>
        <end position="276"/>
    </location>
</feature>
<sequence>MFDLQNQLAGTNLGEDLFLGADQNNDILTPREDFGYGFGEDINGNAVPIRGPPLQKISTSDRIIPGSLADHYDRQPNCPMMQPPHSQSDSPKEHFPNEIGITEDESGQRKVLPSIENPGKPPNAEPFDLVAIGKTAQQYFSPLVNAQPEISKPKQTAGTVRRIPENGGSQFAKYLVPPLSPVKTPKDFKGNEKAYWLYHDTRKKLLARRRRKIRAIEKTEDLKRKRQREEDEMMSGFRWLGGDSHMESSGLPGPNSDNTTSDEKTENGGNHERKIEPPSPLGPVRSKDSFDDEQAFKEYQRERNIKRIRIWKSKNAEYNKMYSNSYYRHRRQRRKGEDCVTSLPDIDSYRKNGQDGYTTGVSVEGVTDEHSDSSMNLAGLQDQRIGDERVLYNVYPPLPSSGGANYSEMTTTSTDVQSHGTKE</sequence>
<feature type="region of interest" description="Disordered" evidence="1">
    <location>
        <begin position="222"/>
        <end position="288"/>
    </location>
</feature>
<dbReference type="GeneID" id="19463971"/>
<dbReference type="HOGENOM" id="CLU_648992_0_0_1"/>